<reference evidence="1 2" key="1">
    <citation type="journal article" date="2014" name="PLoS Genet.">
        <title>Phylogenetically driven sequencing of extremely halophilic archaea reveals strategies for static and dynamic osmo-response.</title>
        <authorList>
            <person name="Becker E.A."/>
            <person name="Seitzer P.M."/>
            <person name="Tritt A."/>
            <person name="Larsen D."/>
            <person name="Krusor M."/>
            <person name="Yao A.I."/>
            <person name="Wu D."/>
            <person name="Madern D."/>
            <person name="Eisen J.A."/>
            <person name="Darling A.E."/>
            <person name="Facciotti M.T."/>
        </authorList>
    </citation>
    <scope>NUCLEOTIDE SEQUENCE [LARGE SCALE GENOMIC DNA]</scope>
    <source>
        <strain evidence="1 2">JCM 12890</strain>
    </source>
</reference>
<accession>L9ZXQ0</accession>
<dbReference type="Proteomes" id="UP000011511">
    <property type="component" value="Unassembled WGS sequence"/>
</dbReference>
<sequence>RAIRDVYKRQLHDRVWDDMDPDSLPDPDGTDRRAVVEGRISVSPLTAPHTTNHHEALDALADAYHDAVGPTDR</sequence>
<dbReference type="EMBL" id="AOIK01000006">
    <property type="protein sequence ID" value="ELY91285.1"/>
    <property type="molecule type" value="Genomic_DNA"/>
</dbReference>
<protein>
    <submittedName>
        <fullName evidence="1">Stationary-phase survival protein SurE</fullName>
    </submittedName>
</protein>
<dbReference type="PATRIC" id="fig|1227494.3.peg.367"/>
<dbReference type="SUPFAM" id="SSF64167">
    <property type="entry name" value="SurE-like"/>
    <property type="match status" value="1"/>
</dbReference>
<gene>
    <name evidence="1" type="ORF">C485_01880</name>
</gene>
<dbReference type="AlphaFoldDB" id="L9ZXQ0"/>
<proteinExistence type="predicted"/>
<evidence type="ECO:0000313" key="2">
    <source>
        <dbReference type="Proteomes" id="UP000011511"/>
    </source>
</evidence>
<evidence type="ECO:0000313" key="1">
    <source>
        <dbReference type="EMBL" id="ELY91285.1"/>
    </source>
</evidence>
<dbReference type="InterPro" id="IPR036523">
    <property type="entry name" value="SurE-like_sf"/>
</dbReference>
<keyword evidence="2" id="KW-1185">Reference proteome</keyword>
<organism evidence="1 2">
    <name type="scientific">Natrinema altunense (strain JCM 12890 / CGMCC 1.3731 / AJ2)</name>
    <dbReference type="NCBI Taxonomy" id="1227494"/>
    <lineage>
        <taxon>Archaea</taxon>
        <taxon>Methanobacteriati</taxon>
        <taxon>Methanobacteriota</taxon>
        <taxon>Stenosarchaea group</taxon>
        <taxon>Halobacteria</taxon>
        <taxon>Halobacteriales</taxon>
        <taxon>Natrialbaceae</taxon>
        <taxon>Natrinema</taxon>
    </lineage>
</organism>
<dbReference type="GO" id="GO:0016787">
    <property type="term" value="F:hydrolase activity"/>
    <property type="evidence" value="ECO:0007669"/>
    <property type="project" value="InterPro"/>
</dbReference>
<name>L9ZXQ0_NATA2</name>
<comment type="caution">
    <text evidence="1">The sequence shown here is derived from an EMBL/GenBank/DDBJ whole genome shotgun (WGS) entry which is preliminary data.</text>
</comment>
<feature type="non-terminal residue" evidence="1">
    <location>
        <position position="1"/>
    </location>
</feature>